<protein>
    <submittedName>
        <fullName evidence="1">Uncharacterized protein</fullName>
    </submittedName>
</protein>
<comment type="caution">
    <text evidence="1">The sequence shown here is derived from an EMBL/GenBank/DDBJ whole genome shotgun (WGS) entry which is preliminary data.</text>
</comment>
<proteinExistence type="predicted"/>
<dbReference type="Proteomes" id="UP000571017">
    <property type="component" value="Unassembled WGS sequence"/>
</dbReference>
<sequence length="57" mass="7060">MPELEASQRDPMPLDSDRTFDEMFERDRFVDGIPLDELQKHLRRTKTMKEYYLRKQR</sequence>
<keyword evidence="2" id="KW-1185">Reference proteome</keyword>
<reference evidence="1 2" key="1">
    <citation type="journal article" date="2004" name="Extremophiles">
        <title>Halobacillus locisalis sp. nov., a halophilic bacterium isolated from a marine solar saltern of the Yellow Sea in Korea.</title>
        <authorList>
            <person name="Yoon J.H."/>
            <person name="Kang K.H."/>
            <person name="Oh T.K."/>
            <person name="Park Y.H."/>
        </authorList>
    </citation>
    <scope>NUCLEOTIDE SEQUENCE [LARGE SCALE GENOMIC DNA]</scope>
    <source>
        <strain evidence="1 2">KCTC 3788</strain>
    </source>
</reference>
<gene>
    <name evidence="1" type="ORF">H0266_07780</name>
</gene>
<accession>A0A838CSC9</accession>
<name>A0A838CSC9_9BACI</name>
<dbReference type="AlphaFoldDB" id="A0A838CSC9"/>
<dbReference type="RefSeq" id="WP_181471851.1">
    <property type="nucleotide sequence ID" value="NZ_JACEFG010000002.1"/>
</dbReference>
<dbReference type="EMBL" id="JACEFG010000002">
    <property type="protein sequence ID" value="MBA2174788.1"/>
    <property type="molecule type" value="Genomic_DNA"/>
</dbReference>
<evidence type="ECO:0000313" key="1">
    <source>
        <dbReference type="EMBL" id="MBA2174788.1"/>
    </source>
</evidence>
<evidence type="ECO:0000313" key="2">
    <source>
        <dbReference type="Proteomes" id="UP000571017"/>
    </source>
</evidence>
<organism evidence="1 2">
    <name type="scientific">Halobacillus locisalis</name>
    <dbReference type="NCBI Taxonomy" id="220753"/>
    <lineage>
        <taxon>Bacteria</taxon>
        <taxon>Bacillati</taxon>
        <taxon>Bacillota</taxon>
        <taxon>Bacilli</taxon>
        <taxon>Bacillales</taxon>
        <taxon>Bacillaceae</taxon>
        <taxon>Halobacillus</taxon>
    </lineage>
</organism>